<dbReference type="InterPro" id="IPR013762">
    <property type="entry name" value="Integrase-like_cat_sf"/>
</dbReference>
<name>A0ABP8J4N4_9ACTN</name>
<organism evidence="2 3">
    <name type="scientific">Tsukamurella soli</name>
    <dbReference type="NCBI Taxonomy" id="644556"/>
    <lineage>
        <taxon>Bacteria</taxon>
        <taxon>Bacillati</taxon>
        <taxon>Actinomycetota</taxon>
        <taxon>Actinomycetes</taxon>
        <taxon>Mycobacteriales</taxon>
        <taxon>Tsukamurellaceae</taxon>
        <taxon>Tsukamurella</taxon>
    </lineage>
</organism>
<dbReference type="Gene3D" id="1.10.443.10">
    <property type="entry name" value="Intergrase catalytic core"/>
    <property type="match status" value="1"/>
</dbReference>
<dbReference type="EMBL" id="BAABFR010000006">
    <property type="protein sequence ID" value="GAA4384961.1"/>
    <property type="molecule type" value="Genomic_DNA"/>
</dbReference>
<evidence type="ECO:0000313" key="3">
    <source>
        <dbReference type="Proteomes" id="UP001500635"/>
    </source>
</evidence>
<dbReference type="SUPFAM" id="SSF56349">
    <property type="entry name" value="DNA breaking-rejoining enzymes"/>
    <property type="match status" value="1"/>
</dbReference>
<dbReference type="InterPro" id="IPR011010">
    <property type="entry name" value="DNA_brk_join_enz"/>
</dbReference>
<evidence type="ECO:0008006" key="4">
    <source>
        <dbReference type="Google" id="ProtNLM"/>
    </source>
</evidence>
<evidence type="ECO:0000256" key="1">
    <source>
        <dbReference type="ARBA" id="ARBA00023172"/>
    </source>
</evidence>
<gene>
    <name evidence="2" type="ORF">GCM10023147_06140</name>
</gene>
<keyword evidence="3" id="KW-1185">Reference proteome</keyword>
<accession>A0ABP8J4N4</accession>
<comment type="caution">
    <text evidence="2">The sequence shown here is derived from an EMBL/GenBank/DDBJ whole genome shotgun (WGS) entry which is preliminary data.</text>
</comment>
<evidence type="ECO:0000313" key="2">
    <source>
        <dbReference type="EMBL" id="GAA4384961.1"/>
    </source>
</evidence>
<reference evidence="3" key="1">
    <citation type="journal article" date="2019" name="Int. J. Syst. Evol. Microbiol.">
        <title>The Global Catalogue of Microorganisms (GCM) 10K type strain sequencing project: providing services to taxonomists for standard genome sequencing and annotation.</title>
        <authorList>
            <consortium name="The Broad Institute Genomics Platform"/>
            <consortium name="The Broad Institute Genome Sequencing Center for Infectious Disease"/>
            <person name="Wu L."/>
            <person name="Ma J."/>
        </authorList>
    </citation>
    <scope>NUCLEOTIDE SEQUENCE [LARGE SCALE GENOMIC DNA]</scope>
    <source>
        <strain evidence="3">JCM 17688</strain>
    </source>
</reference>
<sequence>MEPWWLFPTTRTVDMPCGYVTLDRRFHLGACDLEHLTLHDLRRTGNTIAAVVGATLGEMKQLLRHRTSEAAERYIVAARGADAALARRISEPAVNPLRSSGRGTPVDERVAVLDAAVIATAIESSPT</sequence>
<proteinExistence type="predicted"/>
<keyword evidence="1" id="KW-0233">DNA recombination</keyword>
<dbReference type="Proteomes" id="UP001500635">
    <property type="component" value="Unassembled WGS sequence"/>
</dbReference>
<protein>
    <recommendedName>
        <fullName evidence="4">Phage integrase family protein</fullName>
    </recommendedName>
</protein>